<dbReference type="SUPFAM" id="SSF49764">
    <property type="entry name" value="HSP20-like chaperones"/>
    <property type="match status" value="1"/>
</dbReference>
<evidence type="ECO:0000313" key="2">
    <source>
        <dbReference type="EMBL" id="RKP36194.1"/>
    </source>
</evidence>
<proteinExistence type="predicted"/>
<feature type="compositionally biased region" description="Low complexity" evidence="1">
    <location>
        <begin position="178"/>
        <end position="209"/>
    </location>
</feature>
<evidence type="ECO:0000313" key="3">
    <source>
        <dbReference type="Proteomes" id="UP000268162"/>
    </source>
</evidence>
<keyword evidence="3" id="KW-1185">Reference proteome</keyword>
<dbReference type="EMBL" id="ML002701">
    <property type="protein sequence ID" value="RKP36194.1"/>
    <property type="molecule type" value="Genomic_DNA"/>
</dbReference>
<gene>
    <name evidence="2" type="ORF">BJ085DRAFT_35893</name>
</gene>
<name>A0A4P9ZRP2_9FUNG</name>
<dbReference type="InterPro" id="IPR008978">
    <property type="entry name" value="HSP20-like_chaperone"/>
</dbReference>
<feature type="region of interest" description="Disordered" evidence="1">
    <location>
        <begin position="1"/>
        <end position="45"/>
    </location>
</feature>
<evidence type="ECO:0000256" key="1">
    <source>
        <dbReference type="SAM" id="MobiDB-lite"/>
    </source>
</evidence>
<dbReference type="Proteomes" id="UP000268162">
    <property type="component" value="Unassembled WGS sequence"/>
</dbReference>
<organism evidence="2 3">
    <name type="scientific">Dimargaris cristalligena</name>
    <dbReference type="NCBI Taxonomy" id="215637"/>
    <lineage>
        <taxon>Eukaryota</taxon>
        <taxon>Fungi</taxon>
        <taxon>Fungi incertae sedis</taxon>
        <taxon>Zoopagomycota</taxon>
        <taxon>Kickxellomycotina</taxon>
        <taxon>Dimargaritomycetes</taxon>
        <taxon>Dimargaritales</taxon>
        <taxon>Dimargaritaceae</taxon>
        <taxon>Dimargaris</taxon>
    </lineage>
</organism>
<feature type="compositionally biased region" description="Polar residues" evidence="1">
    <location>
        <begin position="1"/>
        <end position="13"/>
    </location>
</feature>
<evidence type="ECO:0008006" key="4">
    <source>
        <dbReference type="Google" id="ProtNLM"/>
    </source>
</evidence>
<accession>A0A4P9ZRP2</accession>
<reference evidence="3" key="1">
    <citation type="journal article" date="2018" name="Nat. Microbiol.">
        <title>Leveraging single-cell genomics to expand the fungal tree of life.</title>
        <authorList>
            <person name="Ahrendt S.R."/>
            <person name="Quandt C.A."/>
            <person name="Ciobanu D."/>
            <person name="Clum A."/>
            <person name="Salamov A."/>
            <person name="Andreopoulos B."/>
            <person name="Cheng J.F."/>
            <person name="Woyke T."/>
            <person name="Pelin A."/>
            <person name="Henrissat B."/>
            <person name="Reynolds N.K."/>
            <person name="Benny G.L."/>
            <person name="Smith M.E."/>
            <person name="James T.Y."/>
            <person name="Grigoriev I.V."/>
        </authorList>
    </citation>
    <scope>NUCLEOTIDE SEQUENCE [LARGE SCALE GENOMIC DNA]</scope>
    <source>
        <strain evidence="3">RSA 468</strain>
    </source>
</reference>
<dbReference type="AlphaFoldDB" id="A0A4P9ZRP2"/>
<feature type="region of interest" description="Disordered" evidence="1">
    <location>
        <begin position="157"/>
        <end position="218"/>
    </location>
</feature>
<sequence>MYSNGRPTSSYGHRSQPYPPPAKQPPVKSRYAPQPIISSGGITPDGEGQVDFDRFFYCRRKLPGLTVDSIRIGVDPSHLTIIIRAPVIPWQAIQCWYFGCPAPDLSITTTAAAAIEDGLTGNDGSQGEANQSNPLVPSSLSLSSLIASRHRCTTQTVGRQPIDLIPEGATTPHHLGGSPLSEPSPSSPYSSSSSDSSDSSDSANSPDVASSEKKIGEVATTPIDCPMMMGEGGNRPSAIPPPLGPTIIHRPPPPTRKGPIALDVSSHMPSPARKLGGEGVLGQQESGDRTEYIPLSDKLEINRIEAYLHNGILEIFIPKKDDEAIKFVPVNVY</sequence>
<protein>
    <recommendedName>
        <fullName evidence="4">SHSP domain-containing protein</fullName>
    </recommendedName>
</protein>